<proteinExistence type="inferred from homology"/>
<dbReference type="PANTHER" id="PTHR31885:SF6">
    <property type="entry name" value="GH04784P"/>
    <property type="match status" value="1"/>
</dbReference>
<evidence type="ECO:0000256" key="4">
    <source>
        <dbReference type="ARBA" id="ARBA00022989"/>
    </source>
</evidence>
<evidence type="ECO:0000313" key="10">
    <source>
        <dbReference type="EMBL" id="CAD2171245.1"/>
    </source>
</evidence>
<comment type="catalytic activity">
    <reaction evidence="8">
        <text>a 1-O-(1Z-alkenyl)-sn-glycero-3-phosphocholine + H2O = a 2,3-saturated aldehyde + sn-glycerol 3-phosphocholine</text>
        <dbReference type="Rhea" id="RHEA:22544"/>
        <dbReference type="ChEBI" id="CHEBI:15377"/>
        <dbReference type="ChEBI" id="CHEBI:16870"/>
        <dbReference type="ChEBI" id="CHEBI:73359"/>
        <dbReference type="ChEBI" id="CHEBI:77287"/>
        <dbReference type="EC" id="3.3.2.2"/>
    </reaction>
</comment>
<feature type="transmembrane region" description="Helical" evidence="9">
    <location>
        <begin position="36"/>
        <end position="54"/>
    </location>
</feature>
<feature type="transmembrane region" description="Helical" evidence="9">
    <location>
        <begin position="135"/>
        <end position="156"/>
    </location>
</feature>
<feature type="transmembrane region" description="Helical" evidence="9">
    <location>
        <begin position="199"/>
        <end position="219"/>
    </location>
</feature>
<dbReference type="Pfam" id="PF07947">
    <property type="entry name" value="YhhN"/>
    <property type="match status" value="1"/>
</dbReference>
<evidence type="ECO:0000256" key="7">
    <source>
        <dbReference type="ARBA" id="ARBA00049458"/>
    </source>
</evidence>
<dbReference type="EMBL" id="CAJEWN010000180">
    <property type="protein sequence ID" value="CAD2171245.1"/>
    <property type="molecule type" value="Genomic_DNA"/>
</dbReference>
<dbReference type="AlphaFoldDB" id="A0A6V7V8F4"/>
<comment type="subcellular location">
    <subcellularLocation>
        <location evidence="1">Membrane</location>
        <topology evidence="1">Multi-pass membrane protein</topology>
    </subcellularLocation>
</comment>
<gene>
    <name evidence="10" type="ORF">MENT_LOCUS22701</name>
</gene>
<evidence type="ECO:0000256" key="8">
    <source>
        <dbReference type="ARBA" id="ARBA00049560"/>
    </source>
</evidence>
<name>A0A6V7V8F4_MELEN</name>
<evidence type="ECO:0000256" key="1">
    <source>
        <dbReference type="ARBA" id="ARBA00004141"/>
    </source>
</evidence>
<evidence type="ECO:0000256" key="6">
    <source>
        <dbReference type="ARBA" id="ARBA00035673"/>
    </source>
</evidence>
<dbReference type="EC" id="3.3.2.2" evidence="6"/>
<feature type="transmembrane region" description="Helical" evidence="9">
    <location>
        <begin position="162"/>
        <end position="187"/>
    </location>
</feature>
<dbReference type="PANTHER" id="PTHR31885">
    <property type="entry name" value="GH04784P"/>
    <property type="match status" value="1"/>
</dbReference>
<organism evidence="10 11">
    <name type="scientific">Meloidogyne enterolobii</name>
    <name type="common">Root-knot nematode worm</name>
    <name type="synonym">Meloidogyne mayaguensis</name>
    <dbReference type="NCBI Taxonomy" id="390850"/>
    <lineage>
        <taxon>Eukaryota</taxon>
        <taxon>Metazoa</taxon>
        <taxon>Ecdysozoa</taxon>
        <taxon>Nematoda</taxon>
        <taxon>Chromadorea</taxon>
        <taxon>Rhabditida</taxon>
        <taxon>Tylenchina</taxon>
        <taxon>Tylenchomorpha</taxon>
        <taxon>Tylenchoidea</taxon>
        <taxon>Meloidogynidae</taxon>
        <taxon>Meloidogyninae</taxon>
        <taxon>Meloidogyne</taxon>
    </lineage>
</organism>
<dbReference type="GO" id="GO:0016020">
    <property type="term" value="C:membrane"/>
    <property type="evidence" value="ECO:0007669"/>
    <property type="project" value="UniProtKB-SubCell"/>
</dbReference>
<protein>
    <recommendedName>
        <fullName evidence="6">lysoplasmalogenase</fullName>
        <ecNumber evidence="6">3.3.2.2</ecNumber>
    </recommendedName>
</protein>
<comment type="similarity">
    <text evidence="2">Belongs to the TMEM86 family.</text>
</comment>
<reference evidence="10 11" key="1">
    <citation type="submission" date="2020-08" db="EMBL/GenBank/DDBJ databases">
        <authorList>
            <person name="Koutsovoulos G."/>
            <person name="Danchin GJ E."/>
        </authorList>
    </citation>
    <scope>NUCLEOTIDE SEQUENCE [LARGE SCALE GENOMIC DNA]</scope>
</reference>
<dbReference type="GO" id="GO:0047408">
    <property type="term" value="F:alkenylglycerophosphocholine hydrolase activity"/>
    <property type="evidence" value="ECO:0007669"/>
    <property type="project" value="UniProtKB-EC"/>
</dbReference>
<evidence type="ECO:0000256" key="5">
    <source>
        <dbReference type="ARBA" id="ARBA00023136"/>
    </source>
</evidence>
<keyword evidence="5 9" id="KW-0472">Membrane</keyword>
<evidence type="ECO:0000256" key="2">
    <source>
        <dbReference type="ARBA" id="ARBA00007375"/>
    </source>
</evidence>
<sequence length="249" mass="28188">MTSLPNAHILSIYILLIVFFYDNTNGFNAEEDRLRYSFLKLLPLLFLAFAVHFGNVSSQLKIKEDENNLITTAKISDKFSNKKHFLSAALFSAALGDFLISALPNPHLAFSVGAIAFGFCHIFYMFEYFPRIKRILLKLAIPLYLYTLTICYYFLLPKITQHPFVISTLIAYAGVLSTAIIASSSLALETRKMKDILRIFGYIFFFISDSLLLLEYAGIEPANEIIVLSTYYLSQYAIMESSLVVGCEN</sequence>
<comment type="catalytic activity">
    <reaction evidence="7">
        <text>a 1-O-(1Z-alkenyl)-sn-glycero-3-phosphoethanolamine + H2O = a 2,3-saturated aldehyde + sn-glycero-3-phosphoethanolamine</text>
        <dbReference type="Rhea" id="RHEA:16905"/>
        <dbReference type="ChEBI" id="CHEBI:15377"/>
        <dbReference type="ChEBI" id="CHEBI:73359"/>
        <dbReference type="ChEBI" id="CHEBI:77288"/>
        <dbReference type="ChEBI" id="CHEBI:143890"/>
        <dbReference type="EC" id="3.3.2.2"/>
    </reaction>
</comment>
<comment type="caution">
    <text evidence="10">The sequence shown here is derived from an EMBL/GenBank/DDBJ whole genome shotgun (WGS) entry which is preliminary data.</text>
</comment>
<keyword evidence="3 9" id="KW-0812">Transmembrane</keyword>
<keyword evidence="4 9" id="KW-1133">Transmembrane helix</keyword>
<feature type="transmembrane region" description="Helical" evidence="9">
    <location>
        <begin position="108"/>
        <end position="126"/>
    </location>
</feature>
<evidence type="ECO:0000256" key="3">
    <source>
        <dbReference type="ARBA" id="ARBA00022692"/>
    </source>
</evidence>
<dbReference type="InterPro" id="IPR012506">
    <property type="entry name" value="TMEM86B-like"/>
</dbReference>
<dbReference type="OrthoDB" id="2133758at2759"/>
<accession>A0A6V7V8F4</accession>
<evidence type="ECO:0000313" key="11">
    <source>
        <dbReference type="Proteomes" id="UP000580250"/>
    </source>
</evidence>
<evidence type="ECO:0000256" key="9">
    <source>
        <dbReference type="SAM" id="Phobius"/>
    </source>
</evidence>
<feature type="transmembrane region" description="Helical" evidence="9">
    <location>
        <begin position="7"/>
        <end position="24"/>
    </location>
</feature>
<dbReference type="Proteomes" id="UP000580250">
    <property type="component" value="Unassembled WGS sequence"/>
</dbReference>